<dbReference type="InterPro" id="IPR000537">
    <property type="entry name" value="UbiA_prenyltransferase"/>
</dbReference>
<feature type="transmembrane region" description="Helical" evidence="6">
    <location>
        <begin position="42"/>
        <end position="59"/>
    </location>
</feature>
<dbReference type="Pfam" id="PF01040">
    <property type="entry name" value="UbiA"/>
    <property type="match status" value="1"/>
</dbReference>
<reference evidence="7 8" key="1">
    <citation type="submission" date="2020-09" db="EMBL/GenBank/DDBJ databases">
        <title>Genome sequencing and assembly of Pontibacter sp.</title>
        <authorList>
            <person name="Chhetri G."/>
        </authorList>
    </citation>
    <scope>NUCLEOTIDE SEQUENCE [LARGE SCALE GENOMIC DNA]</scope>
    <source>
        <strain evidence="7 8">JH31</strain>
    </source>
</reference>
<evidence type="ECO:0000313" key="8">
    <source>
        <dbReference type="Proteomes" id="UP000625551"/>
    </source>
</evidence>
<dbReference type="EMBL" id="JACXAJ010000006">
    <property type="protein sequence ID" value="MBD1398057.1"/>
    <property type="molecule type" value="Genomic_DNA"/>
</dbReference>
<evidence type="ECO:0000256" key="3">
    <source>
        <dbReference type="ARBA" id="ARBA00022692"/>
    </source>
</evidence>
<feature type="transmembrane region" description="Helical" evidence="6">
    <location>
        <begin position="93"/>
        <end position="120"/>
    </location>
</feature>
<dbReference type="Gene3D" id="1.10.357.140">
    <property type="entry name" value="UbiA prenyltransferase"/>
    <property type="match status" value="1"/>
</dbReference>
<keyword evidence="8" id="KW-1185">Reference proteome</keyword>
<accession>A0ABR7XIE5</accession>
<dbReference type="Gene3D" id="1.20.120.1780">
    <property type="entry name" value="UbiA prenyltransferase"/>
    <property type="match status" value="1"/>
</dbReference>
<organism evidence="7 8">
    <name type="scientific">Pontibacter aquaedesilientis</name>
    <dbReference type="NCBI Taxonomy" id="2766980"/>
    <lineage>
        <taxon>Bacteria</taxon>
        <taxon>Pseudomonadati</taxon>
        <taxon>Bacteroidota</taxon>
        <taxon>Cytophagia</taxon>
        <taxon>Cytophagales</taxon>
        <taxon>Hymenobacteraceae</taxon>
        <taxon>Pontibacter</taxon>
    </lineage>
</organism>
<feature type="transmembrane region" description="Helical" evidence="6">
    <location>
        <begin position="233"/>
        <end position="252"/>
    </location>
</feature>
<evidence type="ECO:0000313" key="7">
    <source>
        <dbReference type="EMBL" id="MBD1398057.1"/>
    </source>
</evidence>
<name>A0ABR7XIE5_9BACT</name>
<comment type="caution">
    <text evidence="7">The sequence shown here is derived from an EMBL/GenBank/DDBJ whole genome shotgun (WGS) entry which is preliminary data.</text>
</comment>
<evidence type="ECO:0000256" key="6">
    <source>
        <dbReference type="SAM" id="Phobius"/>
    </source>
</evidence>
<sequence length="281" mass="31505">MKEFLYLVRFPNLLLIVLSQALVQSSLLTIGVKWERIAEPGFLVLTFATVCVAAAGYIINDYYDVKIDAINKPERVVVGKSIRRRPAMFTHMVLSFVGIALGFWLSLAVGLINLGAVLLLWGYSARFKKMALVGNLAIALLSASMLLAVAVYARKLNKITISYAVFAFLISLIREIIKDMEDVRGDESFDCRTLPIVLGQRRTKYVLYPIIALFQAFLLVVIFHPVTSSGFDVYMIMLVLLPGVWLVAKLVRADRKRDFTYLSNLGKFIMLTGILSMLLIN</sequence>
<dbReference type="InterPro" id="IPR050475">
    <property type="entry name" value="Prenyltransferase_related"/>
</dbReference>
<gene>
    <name evidence="7" type="ORF">H9Q13_12840</name>
</gene>
<dbReference type="InterPro" id="IPR044878">
    <property type="entry name" value="UbiA_sf"/>
</dbReference>
<protein>
    <submittedName>
        <fullName evidence="7">Geranylgeranylglycerol-phosphate geranylgeranyltransferase</fullName>
    </submittedName>
</protein>
<evidence type="ECO:0000256" key="2">
    <source>
        <dbReference type="ARBA" id="ARBA00022475"/>
    </source>
</evidence>
<dbReference type="PANTHER" id="PTHR42723:SF1">
    <property type="entry name" value="CHLOROPHYLL SYNTHASE, CHLOROPLASTIC"/>
    <property type="match status" value="1"/>
</dbReference>
<evidence type="ECO:0000256" key="1">
    <source>
        <dbReference type="ARBA" id="ARBA00004141"/>
    </source>
</evidence>
<proteinExistence type="predicted"/>
<evidence type="ECO:0000256" key="5">
    <source>
        <dbReference type="ARBA" id="ARBA00023136"/>
    </source>
</evidence>
<dbReference type="PANTHER" id="PTHR42723">
    <property type="entry name" value="CHLOROPHYLL SYNTHASE"/>
    <property type="match status" value="1"/>
</dbReference>
<comment type="subcellular location">
    <subcellularLocation>
        <location evidence="1">Membrane</location>
        <topology evidence="1">Multi-pass membrane protein</topology>
    </subcellularLocation>
</comment>
<keyword evidence="2" id="KW-1003">Cell membrane</keyword>
<keyword evidence="4 6" id="KW-1133">Transmembrane helix</keyword>
<feature type="transmembrane region" description="Helical" evidence="6">
    <location>
        <begin position="205"/>
        <end position="227"/>
    </location>
</feature>
<keyword evidence="3 6" id="KW-0812">Transmembrane</keyword>
<feature type="transmembrane region" description="Helical" evidence="6">
    <location>
        <begin position="12"/>
        <end position="30"/>
    </location>
</feature>
<dbReference type="CDD" id="cd13961">
    <property type="entry name" value="PT_UbiA_DGGGPS"/>
    <property type="match status" value="1"/>
</dbReference>
<evidence type="ECO:0000256" key="4">
    <source>
        <dbReference type="ARBA" id="ARBA00022989"/>
    </source>
</evidence>
<keyword evidence="5 6" id="KW-0472">Membrane</keyword>
<dbReference type="NCBIfam" id="NF009513">
    <property type="entry name" value="PRK12872.1-3"/>
    <property type="match status" value="1"/>
</dbReference>
<dbReference type="RefSeq" id="WP_191184209.1">
    <property type="nucleotide sequence ID" value="NZ_JACXAJ010000006.1"/>
</dbReference>
<feature type="transmembrane region" description="Helical" evidence="6">
    <location>
        <begin position="259"/>
        <end position="280"/>
    </location>
</feature>
<feature type="transmembrane region" description="Helical" evidence="6">
    <location>
        <begin position="132"/>
        <end position="153"/>
    </location>
</feature>
<dbReference type="Proteomes" id="UP000625551">
    <property type="component" value="Unassembled WGS sequence"/>
</dbReference>